<dbReference type="Proteomes" id="UP000503349">
    <property type="component" value="Chromosome 15"/>
</dbReference>
<evidence type="ECO:0000313" key="1">
    <source>
        <dbReference type="EMBL" id="KAF3700362.1"/>
    </source>
</evidence>
<reference evidence="2" key="2">
    <citation type="submission" date="2019-02" db="EMBL/GenBank/DDBJ databases">
        <title>Opniocepnalus argus Var Kimnra genome.</title>
        <authorList>
            <person name="Zhou C."/>
            <person name="Xiao S."/>
        </authorList>
    </citation>
    <scope>NUCLEOTIDE SEQUENCE [LARGE SCALE GENOMIC DNA]</scope>
</reference>
<evidence type="ECO:0000313" key="2">
    <source>
        <dbReference type="Proteomes" id="UP000503349"/>
    </source>
</evidence>
<sequence>MNATCCSRCTQAFSFHFHHCCKVTLMSPTLQFHTQKLVAILFPSFSQVASTQSKDACNTHALKITVCQAIATHIINIQ</sequence>
<organism evidence="1 2">
    <name type="scientific">Channa argus</name>
    <name type="common">Northern snakehead</name>
    <name type="synonym">Ophicephalus argus</name>
    <dbReference type="NCBI Taxonomy" id="215402"/>
    <lineage>
        <taxon>Eukaryota</taxon>
        <taxon>Metazoa</taxon>
        <taxon>Chordata</taxon>
        <taxon>Craniata</taxon>
        <taxon>Vertebrata</taxon>
        <taxon>Euteleostomi</taxon>
        <taxon>Actinopterygii</taxon>
        <taxon>Neopterygii</taxon>
        <taxon>Teleostei</taxon>
        <taxon>Neoteleostei</taxon>
        <taxon>Acanthomorphata</taxon>
        <taxon>Anabantaria</taxon>
        <taxon>Anabantiformes</taxon>
        <taxon>Channoidei</taxon>
        <taxon>Channidae</taxon>
        <taxon>Channa</taxon>
    </lineage>
</organism>
<accession>A0A6G1QCT7</accession>
<dbReference type="AlphaFoldDB" id="A0A6G1QCT7"/>
<keyword evidence="2" id="KW-1185">Reference proteome</keyword>
<dbReference type="EMBL" id="CM015726">
    <property type="protein sequence ID" value="KAF3700362.1"/>
    <property type="molecule type" value="Genomic_DNA"/>
</dbReference>
<reference evidence="1 2" key="1">
    <citation type="submission" date="2019-02" db="EMBL/GenBank/DDBJ databases">
        <title>Opniocepnalus argus genome.</title>
        <authorList>
            <person name="Zhou C."/>
            <person name="Xiao S."/>
        </authorList>
    </citation>
    <scope>NUCLEOTIDE SEQUENCE [LARGE SCALE GENOMIC DNA]</scope>
    <source>
        <strain evidence="1">OARG1902GOOAL</strain>
        <tissue evidence="1">Muscle</tissue>
    </source>
</reference>
<proteinExistence type="predicted"/>
<gene>
    <name evidence="1" type="ORF">EXN66_Car016049</name>
</gene>
<protein>
    <submittedName>
        <fullName evidence="1">Uncharacterized protein</fullName>
    </submittedName>
</protein>
<name>A0A6G1QCT7_CHAAH</name>